<dbReference type="Proteomes" id="UP000005615">
    <property type="component" value="Unassembled WGS sequence"/>
</dbReference>
<dbReference type="STRING" id="2518989.IMCC3088_1055"/>
<dbReference type="InterPro" id="IPR052196">
    <property type="entry name" value="Bact_Kbp"/>
</dbReference>
<dbReference type="PROSITE" id="PS51782">
    <property type="entry name" value="LYSM"/>
    <property type="match status" value="1"/>
</dbReference>
<dbReference type="AlphaFoldDB" id="F3L0W3"/>
<evidence type="ECO:0000313" key="2">
    <source>
        <dbReference type="Proteomes" id="UP000005615"/>
    </source>
</evidence>
<dbReference type="InterPro" id="IPR018392">
    <property type="entry name" value="LysM"/>
</dbReference>
<keyword evidence="2" id="KW-1185">Reference proteome</keyword>
<dbReference type="PANTHER" id="PTHR34700">
    <property type="entry name" value="POTASSIUM BINDING PROTEIN KBP"/>
    <property type="match status" value="1"/>
</dbReference>
<evidence type="ECO:0000313" key="1">
    <source>
        <dbReference type="EMBL" id="EGG30071.1"/>
    </source>
</evidence>
<dbReference type="EMBL" id="AEIG01000025">
    <property type="protein sequence ID" value="EGG30071.1"/>
    <property type="molecule type" value="Genomic_DNA"/>
</dbReference>
<dbReference type="SUPFAM" id="SSF54106">
    <property type="entry name" value="LysM domain"/>
    <property type="match status" value="1"/>
</dbReference>
<comment type="caution">
    <text evidence="1">The sequence shown here is derived from an EMBL/GenBank/DDBJ whole genome shotgun (WGS) entry which is preliminary data.</text>
</comment>
<dbReference type="InterPro" id="IPR036779">
    <property type="entry name" value="LysM_dom_sf"/>
</dbReference>
<dbReference type="eggNOG" id="COG1652">
    <property type="taxonomic scope" value="Bacteria"/>
</dbReference>
<name>F3L0W3_9GAMM</name>
<dbReference type="CDD" id="cd00118">
    <property type="entry name" value="LysM"/>
    <property type="match status" value="1"/>
</dbReference>
<reference evidence="1 2" key="1">
    <citation type="journal article" date="2011" name="J. Bacteriol.">
        <title>Genome sequence of strain IMCC3088, a proteorhodopsin-containing marine bacterium belonging to the OM60/NOR5 clade.</title>
        <authorList>
            <person name="Jang Y."/>
            <person name="Oh H.M."/>
            <person name="Kang I."/>
            <person name="Lee K."/>
            <person name="Yang S.J."/>
            <person name="Cho J.C."/>
        </authorList>
    </citation>
    <scope>NUCLEOTIDE SEQUENCE [LARGE SCALE GENOMIC DNA]</scope>
    <source>
        <strain evidence="1 2">IMCC3088</strain>
    </source>
</reference>
<gene>
    <name evidence="1" type="ORF">IMCC3088_1055</name>
</gene>
<accession>F3L0W3</accession>
<dbReference type="OrthoDB" id="9765158at2"/>
<protein>
    <submittedName>
        <fullName evidence="1">Uncharacterized protein with LysM domain</fullName>
    </submittedName>
</protein>
<dbReference type="PANTHER" id="PTHR34700:SF4">
    <property type="entry name" value="PHAGE-LIKE ELEMENT PBSX PROTEIN XKDP"/>
    <property type="match status" value="1"/>
</dbReference>
<dbReference type="Pfam" id="PF01476">
    <property type="entry name" value="LysM"/>
    <property type="match status" value="1"/>
</dbReference>
<organism evidence="1 2">
    <name type="scientific">Aequoribacter fuscus</name>
    <dbReference type="NCBI Taxonomy" id="2518989"/>
    <lineage>
        <taxon>Bacteria</taxon>
        <taxon>Pseudomonadati</taxon>
        <taxon>Pseudomonadota</taxon>
        <taxon>Gammaproteobacteria</taxon>
        <taxon>Cellvibrionales</taxon>
        <taxon>Halieaceae</taxon>
        <taxon>Aequoribacter</taxon>
    </lineage>
</organism>
<sequence length="354" mass="39225">MLCRVSRLWWALFMSLVIASTANAEDLLEVNPGAPTEYRVQSGDTLWDIADMYLSEPWRWQELWAGNPHIDNPDLIYPGDVLSLRVPKGGRPQLRISRGGEVKLKPGMRVTPLDLAIPLIGLDEIGAFLRRNRVLDKEQAENAPYILASNKQNLLSAPGDVVVARGAIHARTQSKQDTMYGVYRVGQQFKDPVTGEALGLEARLIGSAQKLESSSNSSDLTEFEVKTVKEEIRQGDRLLPLRERILDAAYQPRAPEFEVSDGYMIAVEGGVNQIGSLNTVILNKGARDGLEVGHMLHIYQTGARVRDELEGDMVRLPDVRAGLLMVFEVFDKSSLAVVLKASRPLSVMDKVKTP</sequence>
<dbReference type="Gene3D" id="3.10.350.10">
    <property type="entry name" value="LysM domain"/>
    <property type="match status" value="1"/>
</dbReference>
<dbReference type="SMART" id="SM00257">
    <property type="entry name" value="LysM"/>
    <property type="match status" value="1"/>
</dbReference>
<proteinExistence type="predicted"/>
<dbReference type="RefSeq" id="WP_009575345.1">
    <property type="nucleotide sequence ID" value="NZ_AEIG01000025.1"/>
</dbReference>